<dbReference type="PRINTS" id="PR00081">
    <property type="entry name" value="GDHRDH"/>
</dbReference>
<gene>
    <name evidence="3" type="ORF">SLS63_011833</name>
</gene>
<evidence type="ECO:0000256" key="2">
    <source>
        <dbReference type="RuleBase" id="RU000363"/>
    </source>
</evidence>
<dbReference type="InterPro" id="IPR036291">
    <property type="entry name" value="NAD(P)-bd_dom_sf"/>
</dbReference>
<dbReference type="InterPro" id="IPR051468">
    <property type="entry name" value="Fungal_SecMetab_SDRs"/>
</dbReference>
<dbReference type="EMBL" id="JAKNSF020000119">
    <property type="protein sequence ID" value="KAK7714029.1"/>
    <property type="molecule type" value="Genomic_DNA"/>
</dbReference>
<dbReference type="SUPFAM" id="SSF51735">
    <property type="entry name" value="NAD(P)-binding Rossmann-fold domains"/>
    <property type="match status" value="1"/>
</dbReference>
<evidence type="ECO:0008006" key="5">
    <source>
        <dbReference type="Google" id="ProtNLM"/>
    </source>
</evidence>
<dbReference type="PRINTS" id="PR00080">
    <property type="entry name" value="SDRFAMILY"/>
</dbReference>
<evidence type="ECO:0000256" key="1">
    <source>
        <dbReference type="ARBA" id="ARBA00006484"/>
    </source>
</evidence>
<dbReference type="Pfam" id="PF00106">
    <property type="entry name" value="adh_short"/>
    <property type="match status" value="1"/>
</dbReference>
<dbReference type="PANTHER" id="PTHR43544">
    <property type="entry name" value="SHORT-CHAIN DEHYDROGENASE/REDUCTASE"/>
    <property type="match status" value="1"/>
</dbReference>
<dbReference type="Gene3D" id="3.40.50.720">
    <property type="entry name" value="NAD(P)-binding Rossmann-like Domain"/>
    <property type="match status" value="1"/>
</dbReference>
<dbReference type="Proteomes" id="UP001430848">
    <property type="component" value="Unassembled WGS sequence"/>
</dbReference>
<dbReference type="CDD" id="cd05325">
    <property type="entry name" value="carb_red_sniffer_like_SDR_c"/>
    <property type="match status" value="1"/>
</dbReference>
<dbReference type="InterPro" id="IPR002347">
    <property type="entry name" value="SDR_fam"/>
</dbReference>
<evidence type="ECO:0000313" key="4">
    <source>
        <dbReference type="Proteomes" id="UP001430848"/>
    </source>
</evidence>
<reference evidence="3 4" key="1">
    <citation type="submission" date="2024-02" db="EMBL/GenBank/DDBJ databases">
        <title>De novo assembly and annotation of 12 fungi associated with fruit tree decline syndrome in Ontario, Canada.</title>
        <authorList>
            <person name="Sulman M."/>
            <person name="Ellouze W."/>
            <person name="Ilyukhin E."/>
        </authorList>
    </citation>
    <scope>NUCLEOTIDE SEQUENCE [LARGE SCALE GENOMIC DNA]</scope>
    <source>
        <strain evidence="3 4">M169</strain>
    </source>
</reference>
<name>A0ABR1NT21_DIAER</name>
<sequence>MNLKLTSRMATYLITGTAKGLGLELTKQLSELPESQVSKIFAVTRSPPSTALRDLISRNNGRIVNLVASVDDTKSVEKAAQEVKGQLGSKGLDVLINNAAIQQHSPNNKMEDFSAADFSRILETNLVGPHRVITAFLPLLRTGTQKKIINISSTMGSIAWADAMNIAQGSAYKVSKAGFHMLNKQFSLDLADEGFTCLLVSPGWLKTDLGTDYGDFTVDVGAAEIKRIVLASTPAQNGKFLNIHVPGHENSPGRYDGKEIEW</sequence>
<protein>
    <recommendedName>
        <fullName evidence="5">NAD(P)-binding protein</fullName>
    </recommendedName>
</protein>
<organism evidence="3 4">
    <name type="scientific">Diaporthe eres</name>
    <name type="common">Phomopsis oblonga</name>
    <dbReference type="NCBI Taxonomy" id="83184"/>
    <lineage>
        <taxon>Eukaryota</taxon>
        <taxon>Fungi</taxon>
        <taxon>Dikarya</taxon>
        <taxon>Ascomycota</taxon>
        <taxon>Pezizomycotina</taxon>
        <taxon>Sordariomycetes</taxon>
        <taxon>Sordariomycetidae</taxon>
        <taxon>Diaporthales</taxon>
        <taxon>Diaporthaceae</taxon>
        <taxon>Diaporthe</taxon>
        <taxon>Diaporthe eres species complex</taxon>
    </lineage>
</organism>
<comment type="caution">
    <text evidence="3">The sequence shown here is derived from an EMBL/GenBank/DDBJ whole genome shotgun (WGS) entry which is preliminary data.</text>
</comment>
<comment type="similarity">
    <text evidence="1 2">Belongs to the short-chain dehydrogenases/reductases (SDR) family.</text>
</comment>
<proteinExistence type="inferred from homology"/>
<keyword evidence="4" id="KW-1185">Reference proteome</keyword>
<dbReference type="PANTHER" id="PTHR43544:SF36">
    <property type="entry name" value="CHAIN OXIDOREDUCTASE (CSGA), PUTATIVE (AFU_ORTHOLOGUE AFUA_4G00910)-RELATED"/>
    <property type="match status" value="1"/>
</dbReference>
<evidence type="ECO:0000313" key="3">
    <source>
        <dbReference type="EMBL" id="KAK7714029.1"/>
    </source>
</evidence>
<accession>A0ABR1NT21</accession>